<evidence type="ECO:0000313" key="2">
    <source>
        <dbReference type="Proteomes" id="UP000464214"/>
    </source>
</evidence>
<dbReference type="RefSeq" id="WP_160690877.1">
    <property type="nucleotide sequence ID" value="NZ_CP047897.1"/>
</dbReference>
<evidence type="ECO:0000313" key="1">
    <source>
        <dbReference type="EMBL" id="QHL87458.1"/>
    </source>
</evidence>
<dbReference type="Proteomes" id="UP000464214">
    <property type="component" value="Chromosome"/>
</dbReference>
<protein>
    <recommendedName>
        <fullName evidence="3">STAS/SEC14 domain-containing protein</fullName>
    </recommendedName>
</protein>
<name>A0A6P1NZM8_9BACT</name>
<gene>
    <name evidence="1" type="ORF">GU926_08405</name>
</gene>
<dbReference type="AlphaFoldDB" id="A0A6P1NZM8"/>
<dbReference type="KEGG" id="nib:GU926_08405"/>
<reference evidence="1 2" key="1">
    <citation type="submission" date="2020-01" db="EMBL/GenBank/DDBJ databases">
        <authorList>
            <person name="Kim M."/>
        </authorList>
    </citation>
    <scope>NUCLEOTIDE SEQUENCE [LARGE SCALE GENOMIC DNA]</scope>
    <source>
        <strain evidence="1 2">BT10</strain>
    </source>
</reference>
<proteinExistence type="predicted"/>
<organism evidence="1 2">
    <name type="scientific">Nibribacter ruber</name>
    <dbReference type="NCBI Taxonomy" id="2698458"/>
    <lineage>
        <taxon>Bacteria</taxon>
        <taxon>Pseudomonadati</taxon>
        <taxon>Bacteroidota</taxon>
        <taxon>Cytophagia</taxon>
        <taxon>Cytophagales</taxon>
        <taxon>Hymenobacteraceae</taxon>
        <taxon>Nibribacter</taxon>
    </lineage>
</organism>
<keyword evidence="2" id="KW-1185">Reference proteome</keyword>
<evidence type="ECO:0008006" key="3">
    <source>
        <dbReference type="Google" id="ProtNLM"/>
    </source>
</evidence>
<accession>A0A6P1NZM8</accession>
<dbReference type="EMBL" id="CP047897">
    <property type="protein sequence ID" value="QHL87458.1"/>
    <property type="molecule type" value="Genomic_DNA"/>
</dbReference>
<sequence length="143" mass="17178">MSQLTTTHAIMSWREEDSLLSAKWCGAVFSREFQQIAQALLEKTEAFHLHKWFLHLEEMQEIDFTDENWLFTHWLENFLNLPIQKLALIPSKYLDNHMSIEQLIKMAQIIKPLDVQFFTEEREALLWLQERPQTDYTAFFTEN</sequence>